<reference evidence="1" key="1">
    <citation type="submission" date="2024-05" db="EMBL/GenBank/DDBJ databases">
        <authorList>
            <person name="Bunk B."/>
            <person name="Swiderski J."/>
            <person name="Sproer C."/>
            <person name="Thiel V."/>
        </authorList>
    </citation>
    <scope>NUCLEOTIDE SEQUENCE</scope>
    <source>
        <strain evidence="1">DSM 17735</strain>
        <plasmid evidence="1">p4</plasmid>
    </source>
</reference>
<organism evidence="1">
    <name type="scientific">Polaromonas hydrogenivorans</name>
    <dbReference type="NCBI Taxonomy" id="335476"/>
    <lineage>
        <taxon>Bacteria</taxon>
        <taxon>Pseudomonadati</taxon>
        <taxon>Pseudomonadota</taxon>
        <taxon>Betaproteobacteria</taxon>
        <taxon>Burkholderiales</taxon>
        <taxon>Comamonadaceae</taxon>
        <taxon>Polaromonas</taxon>
    </lineage>
</organism>
<dbReference type="RefSeq" id="WP_349283177.1">
    <property type="nucleotide sequence ID" value="NZ_CP157679.1"/>
</dbReference>
<geneLocation type="plasmid" evidence="1">
    <name>p4</name>
</geneLocation>
<proteinExistence type="predicted"/>
<gene>
    <name evidence="1" type="ORF">ABLV49_25545</name>
</gene>
<dbReference type="EMBL" id="CP157679">
    <property type="protein sequence ID" value="XBP73166.1"/>
    <property type="molecule type" value="Genomic_DNA"/>
</dbReference>
<protein>
    <submittedName>
        <fullName evidence="1">Uncharacterized protein</fullName>
    </submittedName>
</protein>
<evidence type="ECO:0000313" key="1">
    <source>
        <dbReference type="EMBL" id="XBP73166.1"/>
    </source>
</evidence>
<accession>A0AAU7LZX2</accession>
<dbReference type="AlphaFoldDB" id="A0AAU7LZX2"/>
<name>A0AAU7LZX2_9BURK</name>
<sequence length="213" mass="23826">MDVEESGHIEKSSMSGAMVKLPNLSWALTRVSLRPMTHDPFHHPTNKDPMVAAYKPRFTPISYDGIDSQTPAAELPEFLERLEGRGGYDPRTRKLTPFKNISEDFDESMMNEMLDSLTAAVEAGLGTPATFFTDFFATEQDVQNFADALDDYSAEGTFWVNDRHFHAFLHATNASEENAVTYCAIADHIRALYTAQREKAQKAAKLASKKNVN</sequence>
<keyword evidence="1" id="KW-0614">Plasmid</keyword>